<dbReference type="RefSeq" id="WP_137099072.1">
    <property type="nucleotide sequence ID" value="NZ_CP039865.1"/>
</dbReference>
<dbReference type="InterPro" id="IPR039425">
    <property type="entry name" value="RNA_pol_sigma-70-like"/>
</dbReference>
<dbReference type="OrthoDB" id="7041663at2"/>
<comment type="similarity">
    <text evidence="1">Belongs to the sigma-70 factor family. ECF subfamily.</text>
</comment>
<accession>A0A4D7QJ16</accession>
<proteinExistence type="inferred from homology"/>
<dbReference type="PANTHER" id="PTHR43133">
    <property type="entry name" value="RNA POLYMERASE ECF-TYPE SIGMA FACTO"/>
    <property type="match status" value="1"/>
</dbReference>
<keyword evidence="3" id="KW-0731">Sigma factor</keyword>
<evidence type="ECO:0000256" key="2">
    <source>
        <dbReference type="ARBA" id="ARBA00023015"/>
    </source>
</evidence>
<evidence type="ECO:0000256" key="3">
    <source>
        <dbReference type="ARBA" id="ARBA00023082"/>
    </source>
</evidence>
<keyword evidence="9" id="KW-1185">Reference proteome</keyword>
<dbReference type="Pfam" id="PF04542">
    <property type="entry name" value="Sigma70_r2"/>
    <property type="match status" value="1"/>
</dbReference>
<evidence type="ECO:0000256" key="4">
    <source>
        <dbReference type="ARBA" id="ARBA00023125"/>
    </source>
</evidence>
<sequence length="182" mass="19727">MRDRNDDWSAWLRAGIAGDEAAYGRFLREVTPHLRAIARSGLSRAGRSGAEAEDIVQDALIAIHTKRTSWIPTEPVVPWLRAILKHKLIDSLRKRGSHGHIDIDEFAEAIPAPSNEPEIATRDVMKLAANLPSGQKAVIEAMFVDGHNTAETAAALSMSEGAVRVALHRALGGLAKMLRGSV</sequence>
<dbReference type="InterPro" id="IPR014284">
    <property type="entry name" value="RNA_pol_sigma-70_dom"/>
</dbReference>
<gene>
    <name evidence="8" type="ORF">E8L99_08170</name>
</gene>
<evidence type="ECO:0000256" key="1">
    <source>
        <dbReference type="ARBA" id="ARBA00010641"/>
    </source>
</evidence>
<dbReference type="Pfam" id="PF08281">
    <property type="entry name" value="Sigma70_r4_2"/>
    <property type="match status" value="1"/>
</dbReference>
<dbReference type="GO" id="GO:0016987">
    <property type="term" value="F:sigma factor activity"/>
    <property type="evidence" value="ECO:0007669"/>
    <property type="project" value="UniProtKB-KW"/>
</dbReference>
<evidence type="ECO:0000313" key="8">
    <source>
        <dbReference type="EMBL" id="QCK85739.1"/>
    </source>
</evidence>
<evidence type="ECO:0000256" key="5">
    <source>
        <dbReference type="ARBA" id="ARBA00023163"/>
    </source>
</evidence>
<protein>
    <submittedName>
        <fullName evidence="8">Sigma-70 family RNA polymerase sigma factor</fullName>
    </submittedName>
</protein>
<dbReference type="EMBL" id="CP039865">
    <property type="protein sequence ID" value="QCK85739.1"/>
    <property type="molecule type" value="Genomic_DNA"/>
</dbReference>
<dbReference type="AlphaFoldDB" id="A0A4D7QJ16"/>
<evidence type="ECO:0000259" key="7">
    <source>
        <dbReference type="Pfam" id="PF08281"/>
    </source>
</evidence>
<dbReference type="KEGG" id="paqt:E8L99_08170"/>
<organism evidence="8 9">
    <name type="scientific">Phreatobacter aquaticus</name>
    <dbReference type="NCBI Taxonomy" id="2570229"/>
    <lineage>
        <taxon>Bacteria</taxon>
        <taxon>Pseudomonadati</taxon>
        <taxon>Pseudomonadota</taxon>
        <taxon>Alphaproteobacteria</taxon>
        <taxon>Hyphomicrobiales</taxon>
        <taxon>Phreatobacteraceae</taxon>
        <taxon>Phreatobacter</taxon>
    </lineage>
</organism>
<dbReference type="InterPro" id="IPR036388">
    <property type="entry name" value="WH-like_DNA-bd_sf"/>
</dbReference>
<dbReference type="GO" id="GO:0006352">
    <property type="term" value="P:DNA-templated transcription initiation"/>
    <property type="evidence" value="ECO:0007669"/>
    <property type="project" value="InterPro"/>
</dbReference>
<dbReference type="InterPro" id="IPR013249">
    <property type="entry name" value="RNA_pol_sigma70_r4_t2"/>
</dbReference>
<dbReference type="InterPro" id="IPR007627">
    <property type="entry name" value="RNA_pol_sigma70_r2"/>
</dbReference>
<feature type="domain" description="RNA polymerase sigma-70 region 2" evidence="6">
    <location>
        <begin position="32"/>
        <end position="96"/>
    </location>
</feature>
<dbReference type="Gene3D" id="1.10.10.10">
    <property type="entry name" value="Winged helix-like DNA-binding domain superfamily/Winged helix DNA-binding domain"/>
    <property type="match status" value="1"/>
</dbReference>
<dbReference type="Proteomes" id="UP000298588">
    <property type="component" value="Chromosome"/>
</dbReference>
<dbReference type="InterPro" id="IPR013324">
    <property type="entry name" value="RNA_pol_sigma_r3/r4-like"/>
</dbReference>
<dbReference type="InterPro" id="IPR013325">
    <property type="entry name" value="RNA_pol_sigma_r2"/>
</dbReference>
<dbReference type="SUPFAM" id="SSF88659">
    <property type="entry name" value="Sigma3 and sigma4 domains of RNA polymerase sigma factors"/>
    <property type="match status" value="1"/>
</dbReference>
<reference evidence="8 9" key="1">
    <citation type="submission" date="2019-04" db="EMBL/GenBank/DDBJ databases">
        <title>Phreatobacter aquaticus sp. nov.</title>
        <authorList>
            <person name="Choi A."/>
            <person name="Baek K."/>
        </authorList>
    </citation>
    <scope>NUCLEOTIDE SEQUENCE [LARGE SCALE GENOMIC DNA]</scope>
    <source>
        <strain evidence="8 9">NMCR1094</strain>
    </source>
</reference>
<evidence type="ECO:0000313" key="9">
    <source>
        <dbReference type="Proteomes" id="UP000298588"/>
    </source>
</evidence>
<keyword evidence="2" id="KW-0805">Transcription regulation</keyword>
<dbReference type="GO" id="GO:0003677">
    <property type="term" value="F:DNA binding"/>
    <property type="evidence" value="ECO:0007669"/>
    <property type="project" value="UniProtKB-KW"/>
</dbReference>
<dbReference type="SUPFAM" id="SSF88946">
    <property type="entry name" value="Sigma2 domain of RNA polymerase sigma factors"/>
    <property type="match status" value="1"/>
</dbReference>
<dbReference type="NCBIfam" id="NF009165">
    <property type="entry name" value="PRK12512.1"/>
    <property type="match status" value="1"/>
</dbReference>
<feature type="domain" description="RNA polymerase sigma factor 70 region 4 type 2" evidence="7">
    <location>
        <begin position="123"/>
        <end position="171"/>
    </location>
</feature>
<dbReference type="Gene3D" id="1.10.1740.10">
    <property type="match status" value="1"/>
</dbReference>
<dbReference type="NCBIfam" id="TIGR02937">
    <property type="entry name" value="sigma70-ECF"/>
    <property type="match status" value="1"/>
</dbReference>
<evidence type="ECO:0000259" key="6">
    <source>
        <dbReference type="Pfam" id="PF04542"/>
    </source>
</evidence>
<keyword evidence="4" id="KW-0238">DNA-binding</keyword>
<name>A0A4D7QJ16_9HYPH</name>
<keyword evidence="5" id="KW-0804">Transcription</keyword>
<dbReference type="PANTHER" id="PTHR43133:SF58">
    <property type="entry name" value="ECF RNA POLYMERASE SIGMA FACTOR SIGD"/>
    <property type="match status" value="1"/>
</dbReference>